<proteinExistence type="predicted"/>
<organism evidence="2 3">
    <name type="scientific">Clostridium disporicum</name>
    <dbReference type="NCBI Taxonomy" id="84024"/>
    <lineage>
        <taxon>Bacteria</taxon>
        <taxon>Bacillati</taxon>
        <taxon>Bacillota</taxon>
        <taxon>Clostridia</taxon>
        <taxon>Eubacteriales</taxon>
        <taxon>Clostridiaceae</taxon>
        <taxon>Clostridium</taxon>
    </lineage>
</organism>
<name>A0A174ITQ0_9CLOT</name>
<evidence type="ECO:0000256" key="1">
    <source>
        <dbReference type="SAM" id="MobiDB-lite"/>
    </source>
</evidence>
<evidence type="ECO:0000313" key="3">
    <source>
        <dbReference type="Proteomes" id="UP000095558"/>
    </source>
</evidence>
<dbReference type="RefSeq" id="WP_042401361.1">
    <property type="nucleotide sequence ID" value="NZ_CYZV01000084.1"/>
</dbReference>
<gene>
    <name evidence="2" type="ORF">ERS852470_03683</name>
</gene>
<evidence type="ECO:0000313" key="2">
    <source>
        <dbReference type="EMBL" id="CUO90743.1"/>
    </source>
</evidence>
<dbReference type="OrthoDB" id="2913105at2"/>
<dbReference type="EMBL" id="CYZV01000084">
    <property type="protein sequence ID" value="CUO90743.1"/>
    <property type="molecule type" value="Genomic_DNA"/>
</dbReference>
<feature type="region of interest" description="Disordered" evidence="1">
    <location>
        <begin position="1"/>
        <end position="24"/>
    </location>
</feature>
<accession>A0A174ITQ0</accession>
<protein>
    <submittedName>
        <fullName evidence="2">Uncharacterized protein</fullName>
    </submittedName>
</protein>
<sequence>MKKEWRKPQLNELNVKQTKADASGRPIPVSYPGVITCHEPVSGHPVSKLVNNLAELEAFYAEHDNCPPDGFFYEYRPSLS</sequence>
<dbReference type="AlphaFoldDB" id="A0A174ITQ0"/>
<reference evidence="2 3" key="1">
    <citation type="submission" date="2015-09" db="EMBL/GenBank/DDBJ databases">
        <authorList>
            <consortium name="Pathogen Informatics"/>
        </authorList>
    </citation>
    <scope>NUCLEOTIDE SEQUENCE [LARGE SCALE GENOMIC DNA]</scope>
    <source>
        <strain evidence="2 3">2789STDY5834855</strain>
    </source>
</reference>
<dbReference type="GeneID" id="83012964"/>
<dbReference type="Proteomes" id="UP000095558">
    <property type="component" value="Unassembled WGS sequence"/>
</dbReference>